<name>A0A0F9C7E2_9ZZZZ</name>
<dbReference type="AlphaFoldDB" id="A0A0F9C7E2"/>
<accession>A0A0F9C7E2</accession>
<organism evidence="1">
    <name type="scientific">marine sediment metagenome</name>
    <dbReference type="NCBI Taxonomy" id="412755"/>
    <lineage>
        <taxon>unclassified sequences</taxon>
        <taxon>metagenomes</taxon>
        <taxon>ecological metagenomes</taxon>
    </lineage>
</organism>
<reference evidence="1" key="1">
    <citation type="journal article" date="2015" name="Nature">
        <title>Complex archaea that bridge the gap between prokaryotes and eukaryotes.</title>
        <authorList>
            <person name="Spang A."/>
            <person name="Saw J.H."/>
            <person name="Jorgensen S.L."/>
            <person name="Zaremba-Niedzwiedzka K."/>
            <person name="Martijn J."/>
            <person name="Lind A.E."/>
            <person name="van Eijk R."/>
            <person name="Schleper C."/>
            <person name="Guy L."/>
            <person name="Ettema T.J."/>
        </authorList>
    </citation>
    <scope>NUCLEOTIDE SEQUENCE</scope>
</reference>
<evidence type="ECO:0000313" key="1">
    <source>
        <dbReference type="EMBL" id="KKL45258.1"/>
    </source>
</evidence>
<protein>
    <submittedName>
        <fullName evidence="1">Uncharacterized protein</fullName>
    </submittedName>
</protein>
<feature type="non-terminal residue" evidence="1">
    <location>
        <position position="47"/>
    </location>
</feature>
<proteinExistence type="predicted"/>
<sequence>MANIRLYPPYGTHEQSSSVKFEIYDLDTDKIKVEIENVTDSVKADVK</sequence>
<gene>
    <name evidence="1" type="ORF">LCGC14_2357460</name>
</gene>
<comment type="caution">
    <text evidence="1">The sequence shown here is derived from an EMBL/GenBank/DDBJ whole genome shotgun (WGS) entry which is preliminary data.</text>
</comment>
<dbReference type="EMBL" id="LAZR01034455">
    <property type="protein sequence ID" value="KKL45258.1"/>
    <property type="molecule type" value="Genomic_DNA"/>
</dbReference>